<feature type="non-terminal residue" evidence="2">
    <location>
        <position position="49"/>
    </location>
</feature>
<dbReference type="Proteomes" id="UP000652761">
    <property type="component" value="Unassembled WGS sequence"/>
</dbReference>
<keyword evidence="3" id="KW-1185">Reference proteome</keyword>
<comment type="caution">
    <text evidence="2">The sequence shown here is derived from an EMBL/GenBank/DDBJ whole genome shotgun (WGS) entry which is preliminary data.</text>
</comment>
<reference evidence="2" key="1">
    <citation type="submission" date="2017-07" db="EMBL/GenBank/DDBJ databases">
        <title>Taro Niue Genome Assembly and Annotation.</title>
        <authorList>
            <person name="Atibalentja N."/>
            <person name="Keating K."/>
            <person name="Fields C.J."/>
        </authorList>
    </citation>
    <scope>NUCLEOTIDE SEQUENCE</scope>
    <source>
        <strain evidence="2">Niue_2</strain>
        <tissue evidence="2">Leaf</tissue>
    </source>
</reference>
<evidence type="ECO:0000256" key="1">
    <source>
        <dbReference type="SAM" id="Phobius"/>
    </source>
</evidence>
<organism evidence="2 3">
    <name type="scientific">Colocasia esculenta</name>
    <name type="common">Wild taro</name>
    <name type="synonym">Arum esculentum</name>
    <dbReference type="NCBI Taxonomy" id="4460"/>
    <lineage>
        <taxon>Eukaryota</taxon>
        <taxon>Viridiplantae</taxon>
        <taxon>Streptophyta</taxon>
        <taxon>Embryophyta</taxon>
        <taxon>Tracheophyta</taxon>
        <taxon>Spermatophyta</taxon>
        <taxon>Magnoliopsida</taxon>
        <taxon>Liliopsida</taxon>
        <taxon>Araceae</taxon>
        <taxon>Aroideae</taxon>
        <taxon>Colocasieae</taxon>
        <taxon>Colocasia</taxon>
    </lineage>
</organism>
<dbReference type="AlphaFoldDB" id="A0A843TF11"/>
<proteinExistence type="predicted"/>
<name>A0A843TF11_COLES</name>
<keyword evidence="1" id="KW-1133">Transmembrane helix</keyword>
<feature type="transmembrane region" description="Helical" evidence="1">
    <location>
        <begin position="15"/>
        <end position="31"/>
    </location>
</feature>
<evidence type="ECO:0000313" key="2">
    <source>
        <dbReference type="EMBL" id="MQL68836.1"/>
    </source>
</evidence>
<dbReference type="EMBL" id="NMUH01000023">
    <property type="protein sequence ID" value="MQL68836.1"/>
    <property type="molecule type" value="Genomic_DNA"/>
</dbReference>
<accession>A0A843TF11</accession>
<evidence type="ECO:0000313" key="3">
    <source>
        <dbReference type="Proteomes" id="UP000652761"/>
    </source>
</evidence>
<sequence>MNQFAYIKITKRKKLAQMPLMIMLLSGRWSLMRRKSGPMMRTKRTKRMN</sequence>
<gene>
    <name evidence="2" type="ORF">Taro_001121</name>
</gene>
<keyword evidence="1" id="KW-0472">Membrane</keyword>
<protein>
    <submittedName>
        <fullName evidence="2">Uncharacterized protein</fullName>
    </submittedName>
</protein>
<keyword evidence="1" id="KW-0812">Transmembrane</keyword>